<dbReference type="GO" id="GO:0003677">
    <property type="term" value="F:DNA binding"/>
    <property type="evidence" value="ECO:0007669"/>
    <property type="project" value="UniProtKB-KW"/>
</dbReference>
<dbReference type="InterPro" id="IPR000524">
    <property type="entry name" value="Tscrpt_reg_HTH_GntR"/>
</dbReference>
<evidence type="ECO:0000313" key="6">
    <source>
        <dbReference type="Proteomes" id="UP000190092"/>
    </source>
</evidence>
<dbReference type="Pfam" id="PF00392">
    <property type="entry name" value="GntR"/>
    <property type="match status" value="1"/>
</dbReference>
<organism evidence="5 6">
    <name type="scientific">Enhydrobacter aerosaccus</name>
    <dbReference type="NCBI Taxonomy" id="225324"/>
    <lineage>
        <taxon>Bacteria</taxon>
        <taxon>Pseudomonadati</taxon>
        <taxon>Pseudomonadota</taxon>
        <taxon>Alphaproteobacteria</taxon>
        <taxon>Hyphomicrobiales</taxon>
        <taxon>Enhydrobacter</taxon>
    </lineage>
</organism>
<dbReference type="SMART" id="SM00345">
    <property type="entry name" value="HTH_GNTR"/>
    <property type="match status" value="1"/>
</dbReference>
<dbReference type="OrthoDB" id="8638122at2"/>
<dbReference type="EMBL" id="FUWJ01000003">
    <property type="protein sequence ID" value="SKA04129.1"/>
    <property type="molecule type" value="Genomic_DNA"/>
</dbReference>
<dbReference type="GO" id="GO:0003700">
    <property type="term" value="F:DNA-binding transcription factor activity"/>
    <property type="evidence" value="ECO:0007669"/>
    <property type="project" value="InterPro"/>
</dbReference>
<dbReference type="Gene3D" id="1.20.120.530">
    <property type="entry name" value="GntR ligand-binding domain-like"/>
    <property type="match status" value="1"/>
</dbReference>
<dbReference type="Gene3D" id="1.10.10.10">
    <property type="entry name" value="Winged helix-like DNA-binding domain superfamily/Winged helix DNA-binding domain"/>
    <property type="match status" value="1"/>
</dbReference>
<protein>
    <submittedName>
        <fullName evidence="5">DNA-binding transcriptional regulator, GntR family</fullName>
    </submittedName>
</protein>
<dbReference type="Pfam" id="PF07729">
    <property type="entry name" value="FCD"/>
    <property type="match status" value="1"/>
</dbReference>
<name>A0A1T4QK80_9HYPH</name>
<dbReference type="RefSeq" id="WP_085934969.1">
    <property type="nucleotide sequence ID" value="NZ_FUWJ01000003.1"/>
</dbReference>
<dbReference type="PROSITE" id="PS50949">
    <property type="entry name" value="HTH_GNTR"/>
    <property type="match status" value="1"/>
</dbReference>
<dbReference type="Proteomes" id="UP000190092">
    <property type="component" value="Unassembled WGS sequence"/>
</dbReference>
<dbReference type="InterPro" id="IPR008920">
    <property type="entry name" value="TF_FadR/GntR_C"/>
</dbReference>
<gene>
    <name evidence="5" type="ORF">SAMN02745126_03277</name>
</gene>
<dbReference type="InterPro" id="IPR036388">
    <property type="entry name" value="WH-like_DNA-bd_sf"/>
</dbReference>
<evidence type="ECO:0000256" key="3">
    <source>
        <dbReference type="ARBA" id="ARBA00023163"/>
    </source>
</evidence>
<feature type="domain" description="HTH gntR-type" evidence="4">
    <location>
        <begin position="8"/>
        <end position="75"/>
    </location>
</feature>
<dbReference type="PANTHER" id="PTHR43537:SF45">
    <property type="entry name" value="GNTR FAMILY REGULATORY PROTEIN"/>
    <property type="match status" value="1"/>
</dbReference>
<proteinExistence type="predicted"/>
<dbReference type="AlphaFoldDB" id="A0A1T4QK80"/>
<evidence type="ECO:0000259" key="4">
    <source>
        <dbReference type="PROSITE" id="PS50949"/>
    </source>
</evidence>
<sequence length="223" mass="24593">MRRFEPEPDLSERIHDAVLEAICSGELKAGARITQEELANKFGVSRQPVLQAMMLLRREGFLIDAGRKGVCVAPLDVEKATNLYIVRGALDGAAARLAAGRYTRELAHRGRLLLDVGRRAVANGYVPSVIEADIDFHLFVYEASGNPLISETAQPHWQHLRRVMAAALSEDDLRVNVWDEHEAILKALEAGDAAGAESLCRHHAEQMSDILTKRLKVVISRAA</sequence>
<accession>A0A1T4QK80</accession>
<dbReference type="InterPro" id="IPR036390">
    <property type="entry name" value="WH_DNA-bd_sf"/>
</dbReference>
<dbReference type="STRING" id="225324.SAMN02745126_03277"/>
<evidence type="ECO:0000313" key="5">
    <source>
        <dbReference type="EMBL" id="SKA04129.1"/>
    </source>
</evidence>
<dbReference type="PANTHER" id="PTHR43537">
    <property type="entry name" value="TRANSCRIPTIONAL REGULATOR, GNTR FAMILY"/>
    <property type="match status" value="1"/>
</dbReference>
<dbReference type="SMART" id="SM00895">
    <property type="entry name" value="FCD"/>
    <property type="match status" value="1"/>
</dbReference>
<keyword evidence="2 5" id="KW-0238">DNA-binding</keyword>
<reference evidence="6" key="1">
    <citation type="submission" date="2017-02" db="EMBL/GenBank/DDBJ databases">
        <authorList>
            <person name="Varghese N."/>
            <person name="Submissions S."/>
        </authorList>
    </citation>
    <scope>NUCLEOTIDE SEQUENCE [LARGE SCALE GENOMIC DNA]</scope>
    <source>
        <strain evidence="6">ATCC 27094</strain>
    </source>
</reference>
<evidence type="ECO:0000256" key="2">
    <source>
        <dbReference type="ARBA" id="ARBA00023125"/>
    </source>
</evidence>
<keyword evidence="3" id="KW-0804">Transcription</keyword>
<dbReference type="SUPFAM" id="SSF46785">
    <property type="entry name" value="Winged helix' DNA-binding domain"/>
    <property type="match status" value="1"/>
</dbReference>
<dbReference type="SUPFAM" id="SSF48008">
    <property type="entry name" value="GntR ligand-binding domain-like"/>
    <property type="match status" value="1"/>
</dbReference>
<evidence type="ECO:0000256" key="1">
    <source>
        <dbReference type="ARBA" id="ARBA00023015"/>
    </source>
</evidence>
<dbReference type="InterPro" id="IPR011711">
    <property type="entry name" value="GntR_C"/>
</dbReference>
<keyword evidence="1" id="KW-0805">Transcription regulation</keyword>
<keyword evidence="6" id="KW-1185">Reference proteome</keyword>